<feature type="compositionally biased region" description="Polar residues" evidence="1">
    <location>
        <begin position="186"/>
        <end position="209"/>
    </location>
</feature>
<feature type="region of interest" description="Disordered" evidence="1">
    <location>
        <begin position="184"/>
        <end position="239"/>
    </location>
</feature>
<dbReference type="OrthoDB" id="5426355at2759"/>
<keyword evidence="2" id="KW-1133">Transmembrane helix</keyword>
<keyword evidence="4" id="KW-1185">Reference proteome</keyword>
<sequence>MSRANQLYAPPAQAPITTIPPFSDAGQLPDCAKSCGPLYDANGACVPPAAPQGDAGAYTACFCADARVAAFSRGPAGVCDNACAGNQAGLQSIANWFQGVCRAQKQPGGNNGAPAATGAKQNPQSTNSAAAASSSSNNSSGGDWLSNHWKWVIMLVVLVVGIAAIWIGACIWRRRYIRKRDRQTIPPANQQQSDSNPSWGPPDSTTTASGGILARDPERDLAEKPAKKEKKKWTITERT</sequence>
<evidence type="ECO:0000313" key="3">
    <source>
        <dbReference type="EMBL" id="PHH60887.1"/>
    </source>
</evidence>
<dbReference type="Proteomes" id="UP000226192">
    <property type="component" value="Unassembled WGS sequence"/>
</dbReference>
<feature type="compositionally biased region" description="Basic and acidic residues" evidence="1">
    <location>
        <begin position="215"/>
        <end position="239"/>
    </location>
</feature>
<reference evidence="3 4" key="1">
    <citation type="submission" date="2017-06" db="EMBL/GenBank/DDBJ databases">
        <title>Ant-infecting Ophiocordyceps genomes reveal a high diversity of potential behavioral manipulation genes and a possible major role for enterotoxins.</title>
        <authorList>
            <person name="De Bekker C."/>
            <person name="Evans H.C."/>
            <person name="Brachmann A."/>
            <person name="Hughes D.P."/>
        </authorList>
    </citation>
    <scope>NUCLEOTIDE SEQUENCE [LARGE SCALE GENOMIC DNA]</scope>
    <source>
        <strain evidence="3 4">Map64</strain>
    </source>
</reference>
<dbReference type="AlphaFoldDB" id="A0A2C5XWR2"/>
<keyword evidence="2" id="KW-0472">Membrane</keyword>
<feature type="compositionally biased region" description="Low complexity" evidence="1">
    <location>
        <begin position="127"/>
        <end position="140"/>
    </location>
</feature>
<proteinExistence type="predicted"/>
<protein>
    <submittedName>
        <fullName evidence="3">Uncharacterized protein</fullName>
    </submittedName>
</protein>
<feature type="region of interest" description="Disordered" evidence="1">
    <location>
        <begin position="107"/>
        <end position="140"/>
    </location>
</feature>
<evidence type="ECO:0000256" key="2">
    <source>
        <dbReference type="SAM" id="Phobius"/>
    </source>
</evidence>
<evidence type="ECO:0000256" key="1">
    <source>
        <dbReference type="SAM" id="MobiDB-lite"/>
    </source>
</evidence>
<name>A0A2C5XWR2_9HYPO</name>
<keyword evidence="2" id="KW-0812">Transmembrane</keyword>
<evidence type="ECO:0000313" key="4">
    <source>
        <dbReference type="Proteomes" id="UP000226192"/>
    </source>
</evidence>
<comment type="caution">
    <text evidence="3">The sequence shown here is derived from an EMBL/GenBank/DDBJ whole genome shotgun (WGS) entry which is preliminary data.</text>
</comment>
<gene>
    <name evidence="3" type="ORF">CDD81_1092</name>
</gene>
<accession>A0A2C5XWR2</accession>
<feature type="transmembrane region" description="Helical" evidence="2">
    <location>
        <begin position="151"/>
        <end position="172"/>
    </location>
</feature>
<organism evidence="3 4">
    <name type="scientific">Ophiocordyceps australis</name>
    <dbReference type="NCBI Taxonomy" id="1399860"/>
    <lineage>
        <taxon>Eukaryota</taxon>
        <taxon>Fungi</taxon>
        <taxon>Dikarya</taxon>
        <taxon>Ascomycota</taxon>
        <taxon>Pezizomycotina</taxon>
        <taxon>Sordariomycetes</taxon>
        <taxon>Hypocreomycetidae</taxon>
        <taxon>Hypocreales</taxon>
        <taxon>Ophiocordycipitaceae</taxon>
        <taxon>Ophiocordyceps</taxon>
    </lineage>
</organism>
<dbReference type="EMBL" id="NJET01000125">
    <property type="protein sequence ID" value="PHH60887.1"/>
    <property type="molecule type" value="Genomic_DNA"/>
</dbReference>